<sequence>MIVQKLSDHEALAIKEARCLSKEGDIAAAERIFQAVLKSNSKNPSIYWIAGYEYSNYAMYTKSIDHFRCAIELDERCVPAWGGLGHVFKALERWDEAEAAFRRRLELSESANHYVFLASVLFEQGRHADTLVCCERALQLDDRQVDALLHQGNVYSLLGLHDKALECCRRAILIDDQYDEAHICLGVVLSGMNELEEASNAFQLAITINPQSASAYRQLGLLQEFKGDRVLAESYLRTADDLDREQSRHGDVTGSRGPGD</sequence>
<dbReference type="PANTHER" id="PTHR12558:SF13">
    <property type="entry name" value="CELL DIVISION CYCLE PROTEIN 27 HOMOLOG"/>
    <property type="match status" value="1"/>
</dbReference>
<organism evidence="2">
    <name type="scientific">Singulisphaera sp. Ch08</name>
    <dbReference type="NCBI Taxonomy" id="3120278"/>
    <lineage>
        <taxon>Bacteria</taxon>
        <taxon>Pseudomonadati</taxon>
        <taxon>Planctomycetota</taxon>
        <taxon>Planctomycetia</taxon>
        <taxon>Isosphaerales</taxon>
        <taxon>Isosphaeraceae</taxon>
        <taxon>Singulisphaera</taxon>
    </lineage>
</organism>
<dbReference type="RefSeq" id="WP_406697981.1">
    <property type="nucleotide sequence ID" value="NZ_CP155447.1"/>
</dbReference>
<dbReference type="PANTHER" id="PTHR12558">
    <property type="entry name" value="CELL DIVISION CYCLE 16,23,27"/>
    <property type="match status" value="1"/>
</dbReference>
<feature type="repeat" description="TPR" evidence="1">
    <location>
        <begin position="179"/>
        <end position="212"/>
    </location>
</feature>
<dbReference type="Pfam" id="PF00515">
    <property type="entry name" value="TPR_1"/>
    <property type="match status" value="1"/>
</dbReference>
<feature type="repeat" description="TPR" evidence="1">
    <location>
        <begin position="78"/>
        <end position="111"/>
    </location>
</feature>
<accession>A0AAU7CKL1</accession>
<dbReference type="Pfam" id="PF13176">
    <property type="entry name" value="TPR_7"/>
    <property type="match status" value="1"/>
</dbReference>
<proteinExistence type="predicted"/>
<dbReference type="Gene3D" id="1.25.40.10">
    <property type="entry name" value="Tetratricopeptide repeat domain"/>
    <property type="match status" value="2"/>
</dbReference>
<dbReference type="AlphaFoldDB" id="A0AAU7CKL1"/>
<gene>
    <name evidence="2" type="ORF">V5E97_03910</name>
</gene>
<dbReference type="PROSITE" id="PS50005">
    <property type="entry name" value="TPR"/>
    <property type="match status" value="2"/>
</dbReference>
<evidence type="ECO:0000313" key="2">
    <source>
        <dbReference type="EMBL" id="XBH05176.1"/>
    </source>
</evidence>
<dbReference type="InterPro" id="IPR011990">
    <property type="entry name" value="TPR-like_helical_dom_sf"/>
</dbReference>
<reference evidence="2" key="1">
    <citation type="submission" date="2024-05" db="EMBL/GenBank/DDBJ databases">
        <title>Planctomycetes of the genus Singulisphaera possess chitinolytic capabilities.</title>
        <authorList>
            <person name="Ivanova A."/>
        </authorList>
    </citation>
    <scope>NUCLEOTIDE SEQUENCE</scope>
    <source>
        <strain evidence="2">Ch08T</strain>
    </source>
</reference>
<name>A0AAU7CKL1_9BACT</name>
<evidence type="ECO:0000256" key="1">
    <source>
        <dbReference type="PROSITE-ProRule" id="PRU00339"/>
    </source>
</evidence>
<protein>
    <submittedName>
        <fullName evidence="2">Tetratricopeptide repeat protein</fullName>
    </submittedName>
</protein>
<keyword evidence="1" id="KW-0802">TPR repeat</keyword>
<dbReference type="SMART" id="SM00028">
    <property type="entry name" value="TPR"/>
    <property type="match status" value="7"/>
</dbReference>
<dbReference type="SUPFAM" id="SSF48452">
    <property type="entry name" value="TPR-like"/>
    <property type="match status" value="1"/>
</dbReference>
<dbReference type="Pfam" id="PF13181">
    <property type="entry name" value="TPR_8"/>
    <property type="match status" value="1"/>
</dbReference>
<dbReference type="EMBL" id="CP155447">
    <property type="protein sequence ID" value="XBH05176.1"/>
    <property type="molecule type" value="Genomic_DNA"/>
</dbReference>
<dbReference type="InterPro" id="IPR019734">
    <property type="entry name" value="TPR_rpt"/>
</dbReference>